<keyword evidence="2" id="KW-0812">Transmembrane</keyword>
<dbReference type="PANTHER" id="PTHR30487">
    <property type="entry name" value="TYPE 4 PREPILIN-LIKE PROTEINS LEADER PEPTIDE-PROCESSING ENZYME"/>
    <property type="match status" value="1"/>
</dbReference>
<feature type="transmembrane region" description="Helical" evidence="2">
    <location>
        <begin position="88"/>
        <end position="112"/>
    </location>
</feature>
<evidence type="ECO:0000256" key="2">
    <source>
        <dbReference type="SAM" id="Phobius"/>
    </source>
</evidence>
<dbReference type="STRING" id="1844972.A7K91_24335"/>
<keyword evidence="2" id="KW-0472">Membrane</keyword>
<dbReference type="RefSeq" id="WP_068682005.1">
    <property type="nucleotide sequence ID" value="NZ_LYPA01000047.1"/>
</dbReference>
<evidence type="ECO:0000313" key="5">
    <source>
        <dbReference type="Proteomes" id="UP000092024"/>
    </source>
</evidence>
<evidence type="ECO:0000313" key="4">
    <source>
        <dbReference type="EMBL" id="OBR66352.1"/>
    </source>
</evidence>
<dbReference type="Pfam" id="PF01478">
    <property type="entry name" value="Peptidase_A24"/>
    <property type="match status" value="1"/>
</dbReference>
<dbReference type="GO" id="GO:0005886">
    <property type="term" value="C:plasma membrane"/>
    <property type="evidence" value="ECO:0007669"/>
    <property type="project" value="TreeGrafter"/>
</dbReference>
<comment type="caution">
    <text evidence="4">The sequence shown here is derived from an EMBL/GenBank/DDBJ whole genome shotgun (WGS) entry which is preliminary data.</text>
</comment>
<dbReference type="EMBL" id="LYPA01000047">
    <property type="protein sequence ID" value="OBR66352.1"/>
    <property type="molecule type" value="Genomic_DNA"/>
</dbReference>
<evidence type="ECO:0000256" key="1">
    <source>
        <dbReference type="ARBA" id="ARBA00005801"/>
    </source>
</evidence>
<dbReference type="Gene3D" id="1.20.120.1220">
    <property type="match status" value="1"/>
</dbReference>
<dbReference type="GO" id="GO:0004190">
    <property type="term" value="F:aspartic-type endopeptidase activity"/>
    <property type="evidence" value="ECO:0007669"/>
    <property type="project" value="InterPro"/>
</dbReference>
<sequence length="167" mass="18103">MAIAAVSLLLLIAFITDIRTQRIPNGLNLIFFCGALLFYVSYEGVGGLKASLIGAAAGFIPLLLLYWAKGLGAGDVKLFGAAGAWLGILPVLQLMLYSFLYAGALAALLLLARKMSLFREWQQLPGSANAKQAWMENARWLKEGKSFPFMLAVAPAAVTILWMAFFQ</sequence>
<keyword evidence="2" id="KW-1133">Transmembrane helix</keyword>
<evidence type="ECO:0000259" key="3">
    <source>
        <dbReference type="Pfam" id="PF01478"/>
    </source>
</evidence>
<dbReference type="InterPro" id="IPR000045">
    <property type="entry name" value="Prepilin_IV_endopep_pep"/>
</dbReference>
<reference evidence="4 5" key="1">
    <citation type="submission" date="2016-05" db="EMBL/GenBank/DDBJ databases">
        <title>Paenibacillus oryzae. sp. nov., isolated from the rice root.</title>
        <authorList>
            <person name="Zhang J."/>
            <person name="Zhang X."/>
        </authorList>
    </citation>
    <scope>NUCLEOTIDE SEQUENCE [LARGE SCALE GENOMIC DNA]</scope>
    <source>
        <strain evidence="4 5">1DrF-4</strain>
    </source>
</reference>
<dbReference type="PANTHER" id="PTHR30487:SF0">
    <property type="entry name" value="PREPILIN LEADER PEPTIDASE_N-METHYLTRANSFERASE-RELATED"/>
    <property type="match status" value="1"/>
</dbReference>
<comment type="similarity">
    <text evidence="1">Belongs to the peptidase A24 family.</text>
</comment>
<accession>A0A1A5YL42</accession>
<gene>
    <name evidence="4" type="ORF">A7K91_24335</name>
</gene>
<proteinExistence type="inferred from homology"/>
<dbReference type="InterPro" id="IPR050882">
    <property type="entry name" value="Prepilin_peptidase/N-MTase"/>
</dbReference>
<protein>
    <recommendedName>
        <fullName evidence="3">Prepilin type IV endopeptidase peptidase domain-containing protein</fullName>
    </recommendedName>
</protein>
<feature type="domain" description="Prepilin type IV endopeptidase peptidase" evidence="3">
    <location>
        <begin position="6"/>
        <end position="106"/>
    </location>
</feature>
<organism evidence="4 5">
    <name type="scientific">Paenibacillus oryzae</name>
    <dbReference type="NCBI Taxonomy" id="1844972"/>
    <lineage>
        <taxon>Bacteria</taxon>
        <taxon>Bacillati</taxon>
        <taxon>Bacillota</taxon>
        <taxon>Bacilli</taxon>
        <taxon>Bacillales</taxon>
        <taxon>Paenibacillaceae</taxon>
        <taxon>Paenibacillus</taxon>
    </lineage>
</organism>
<keyword evidence="5" id="KW-1185">Reference proteome</keyword>
<feature type="transmembrane region" description="Helical" evidence="2">
    <location>
        <begin position="26"/>
        <end position="42"/>
    </location>
</feature>
<feature type="transmembrane region" description="Helical" evidence="2">
    <location>
        <begin position="49"/>
        <end position="68"/>
    </location>
</feature>
<dbReference type="Proteomes" id="UP000092024">
    <property type="component" value="Unassembled WGS sequence"/>
</dbReference>
<dbReference type="GO" id="GO:0006465">
    <property type="term" value="P:signal peptide processing"/>
    <property type="evidence" value="ECO:0007669"/>
    <property type="project" value="TreeGrafter"/>
</dbReference>
<name>A0A1A5YL42_9BACL</name>
<feature type="transmembrane region" description="Helical" evidence="2">
    <location>
        <begin position="147"/>
        <end position="165"/>
    </location>
</feature>
<dbReference type="AlphaFoldDB" id="A0A1A5YL42"/>